<proteinExistence type="predicted"/>
<dbReference type="InterPro" id="IPR029018">
    <property type="entry name" value="Hex-like_dom2"/>
</dbReference>
<dbReference type="InterPro" id="IPR017853">
    <property type="entry name" value="GH"/>
</dbReference>
<keyword evidence="1" id="KW-0378">Hydrolase</keyword>
<organism evidence="2 3">
    <name type="scientific">Poritiphilus flavus</name>
    <dbReference type="NCBI Taxonomy" id="2697053"/>
    <lineage>
        <taxon>Bacteria</taxon>
        <taxon>Pseudomonadati</taxon>
        <taxon>Bacteroidota</taxon>
        <taxon>Flavobacteriia</taxon>
        <taxon>Flavobacteriales</taxon>
        <taxon>Flavobacteriaceae</taxon>
        <taxon>Poritiphilus</taxon>
    </lineage>
</organism>
<dbReference type="GO" id="GO:0016787">
    <property type="term" value="F:hydrolase activity"/>
    <property type="evidence" value="ECO:0007669"/>
    <property type="project" value="UniProtKB-KW"/>
</dbReference>
<dbReference type="Gene3D" id="3.30.379.10">
    <property type="entry name" value="Chitobiase/beta-hexosaminidase domain 2-like"/>
    <property type="match status" value="1"/>
</dbReference>
<evidence type="ECO:0000256" key="1">
    <source>
        <dbReference type="ARBA" id="ARBA00022801"/>
    </source>
</evidence>
<dbReference type="RefSeq" id="WP_161436040.1">
    <property type="nucleotide sequence ID" value="NZ_WXYO01000006.1"/>
</dbReference>
<dbReference type="CDD" id="cd00551">
    <property type="entry name" value="AmyAc_family"/>
    <property type="match status" value="1"/>
</dbReference>
<evidence type="ECO:0008006" key="4">
    <source>
        <dbReference type="Google" id="ProtNLM"/>
    </source>
</evidence>
<evidence type="ECO:0000313" key="2">
    <source>
        <dbReference type="EMBL" id="NAS12994.1"/>
    </source>
</evidence>
<dbReference type="SUPFAM" id="SSF51445">
    <property type="entry name" value="(Trans)glycosidases"/>
    <property type="match status" value="1"/>
</dbReference>
<reference evidence="2 3" key="1">
    <citation type="submission" date="2020-01" db="EMBL/GenBank/DDBJ databases">
        <title>Bacteria diversity of Porities sp.</title>
        <authorList>
            <person name="Wang G."/>
        </authorList>
    </citation>
    <scope>NUCLEOTIDE SEQUENCE [LARGE SCALE GENOMIC DNA]</scope>
    <source>
        <strain evidence="2 3">R33</strain>
    </source>
</reference>
<protein>
    <recommendedName>
        <fullName evidence="4">Glycosyl hydrolase family 115</fullName>
    </recommendedName>
</protein>
<dbReference type="InterPro" id="IPR042301">
    <property type="entry name" value="GH115_sf"/>
</dbReference>
<dbReference type="GO" id="GO:0005975">
    <property type="term" value="P:carbohydrate metabolic process"/>
    <property type="evidence" value="ECO:0007669"/>
    <property type="project" value="UniProtKB-ARBA"/>
</dbReference>
<name>A0A6L9EE06_9FLAO</name>
<dbReference type="InterPro" id="IPR031924">
    <property type="entry name" value="GH115"/>
</dbReference>
<sequence>MHRILISFLVIVQLAHVSCVEHKLTKVYLIKGDHVDTLEENAIYDLKADLEKSIDNEVLVLSENSPTPEEGVILVLGTPLSNNLMMKLLADSGSSLTGDNPGPRGGLWSKISFPNGLKGIALAGSDPQGLQYAIYDYAREILDIDPLSYWTGKEGGKRNVDNLFAFENRVIAPPKVPILCYFENDVDELANYRGKPLEYDWESYAAMIDALVRLRYNAIQLFDMLGRPEFYKRPEYQNRYPNYQLDVEYLDRMIDYAHSKGMKVQVDFALGYQLHPMEEEMANCWKLYKENWIDAWRYYFEETPLAKTDIFILRPRHQIWDWEYKSSCGEDKIEVFNEVFEVFDGLVDSYKPNATKALICYSDAMEMYNNGFRPPKDWIVAWSDDGFGGFEHLPNSTDGYQFGTYMHAGFWLNHTVHDPYPEKVASRMKQMFGDYGATAYCMVNGQTFRPFMLNLEAYSQVCQNPETFHGDTFYKTWTERYFNESVAADARKSMQFLHKAQQGGHIGYVQHLWEIREAIAYLSNKSIERPGKSPVPYSYARVENDFDHVLMVKTYLDSAMVEAKKGMSKDMGEEKVFYNSYIKLPVQIYDDLIAFELKLHKMAKLKKMYEETGNTVKIEEAFAVLADARNDLRIIYENRLKGDGIPKWEGWYHPRNRRPNNGFPTVAMMDAIDSNLQNLIKKQHENK</sequence>
<dbReference type="Proteomes" id="UP000475249">
    <property type="component" value="Unassembled WGS sequence"/>
</dbReference>
<dbReference type="AlphaFoldDB" id="A0A6L9EE06"/>
<accession>A0A6L9EE06</accession>
<dbReference type="Gene3D" id="3.20.20.520">
    <property type="entry name" value="Glycosyl hydrolase family 115"/>
    <property type="match status" value="1"/>
</dbReference>
<dbReference type="EMBL" id="WXYO01000006">
    <property type="protein sequence ID" value="NAS12994.1"/>
    <property type="molecule type" value="Genomic_DNA"/>
</dbReference>
<dbReference type="Pfam" id="PF15979">
    <property type="entry name" value="Glyco_hydro_115"/>
    <property type="match status" value="1"/>
</dbReference>
<gene>
    <name evidence="2" type="ORF">GTQ38_13345</name>
</gene>
<comment type="caution">
    <text evidence="2">The sequence shown here is derived from an EMBL/GenBank/DDBJ whole genome shotgun (WGS) entry which is preliminary data.</text>
</comment>
<keyword evidence="3" id="KW-1185">Reference proteome</keyword>
<evidence type="ECO:0000313" key="3">
    <source>
        <dbReference type="Proteomes" id="UP000475249"/>
    </source>
</evidence>